<feature type="transmembrane region" description="Helical" evidence="1">
    <location>
        <begin position="9"/>
        <end position="30"/>
    </location>
</feature>
<sequence>MSQSATSNYVGMIAGVFFGLMFGFGGIGAALGHLADIHGIEYMYKLCSYLPLLGILTILLPSTRRS</sequence>
<evidence type="ECO:0000313" key="3">
    <source>
        <dbReference type="Proteomes" id="UP001595630"/>
    </source>
</evidence>
<keyword evidence="1" id="KW-0812">Transmembrane</keyword>
<keyword evidence="1" id="KW-1133">Transmembrane helix</keyword>
<dbReference type="PANTHER" id="PTHR43129">
    <property type="entry name" value="FOSMIDOMYCIN RESISTANCE PROTEIN"/>
    <property type="match status" value="1"/>
</dbReference>
<feature type="transmembrane region" description="Helical" evidence="1">
    <location>
        <begin position="42"/>
        <end position="60"/>
    </location>
</feature>
<evidence type="ECO:0008006" key="4">
    <source>
        <dbReference type="Google" id="ProtNLM"/>
    </source>
</evidence>
<evidence type="ECO:0000256" key="1">
    <source>
        <dbReference type="SAM" id="Phobius"/>
    </source>
</evidence>
<dbReference type="PANTHER" id="PTHR43129:SF1">
    <property type="entry name" value="FOSMIDOMYCIN RESISTANCE PROTEIN"/>
    <property type="match status" value="1"/>
</dbReference>
<evidence type="ECO:0000313" key="2">
    <source>
        <dbReference type="EMBL" id="MFC3608692.1"/>
    </source>
</evidence>
<reference evidence="3" key="1">
    <citation type="journal article" date="2019" name="Int. J. Syst. Evol. Microbiol.">
        <title>The Global Catalogue of Microorganisms (GCM) 10K type strain sequencing project: providing services to taxonomists for standard genome sequencing and annotation.</title>
        <authorList>
            <consortium name="The Broad Institute Genomics Platform"/>
            <consortium name="The Broad Institute Genome Sequencing Center for Infectious Disease"/>
            <person name="Wu L."/>
            <person name="Ma J."/>
        </authorList>
    </citation>
    <scope>NUCLEOTIDE SEQUENCE [LARGE SCALE GENOMIC DNA]</scope>
    <source>
        <strain evidence="3">KCTC 42447</strain>
    </source>
</reference>
<comment type="caution">
    <text evidence="2">The sequence shown here is derived from an EMBL/GenBank/DDBJ whole genome shotgun (WGS) entry which is preliminary data.</text>
</comment>
<protein>
    <recommendedName>
        <fullName evidence="4">Fosmidomycin resistance protein</fullName>
    </recommendedName>
</protein>
<dbReference type="Proteomes" id="UP001595630">
    <property type="component" value="Unassembled WGS sequence"/>
</dbReference>
<gene>
    <name evidence="2" type="ORF">ACFOMF_12960</name>
</gene>
<keyword evidence="1" id="KW-0472">Membrane</keyword>
<dbReference type="EMBL" id="JBHRXZ010000022">
    <property type="protein sequence ID" value="MFC3608692.1"/>
    <property type="molecule type" value="Genomic_DNA"/>
</dbReference>
<name>A0ABV7T8T6_9GAMM</name>
<accession>A0ABV7T8T6</accession>
<proteinExistence type="predicted"/>
<keyword evidence="3" id="KW-1185">Reference proteome</keyword>
<organism evidence="2 3">
    <name type="scientific">Stutzerimonas tarimensis</name>
    <dbReference type="NCBI Taxonomy" id="1507735"/>
    <lineage>
        <taxon>Bacteria</taxon>
        <taxon>Pseudomonadati</taxon>
        <taxon>Pseudomonadota</taxon>
        <taxon>Gammaproteobacteria</taxon>
        <taxon>Pseudomonadales</taxon>
        <taxon>Pseudomonadaceae</taxon>
        <taxon>Stutzerimonas</taxon>
    </lineage>
</organism>
<dbReference type="RefSeq" id="WP_386365462.1">
    <property type="nucleotide sequence ID" value="NZ_JBHRXZ010000022.1"/>
</dbReference>